<gene>
    <name evidence="3" type="ORF">FSB76_06830</name>
</gene>
<protein>
    <recommendedName>
        <fullName evidence="2">SPOR domain-containing protein</fullName>
    </recommendedName>
</protein>
<name>A0A5B8VYW6_9SPHI</name>
<evidence type="ECO:0000313" key="4">
    <source>
        <dbReference type="Proteomes" id="UP000321362"/>
    </source>
</evidence>
<proteinExistence type="predicted"/>
<dbReference type="InterPro" id="IPR007730">
    <property type="entry name" value="SPOR-like_dom"/>
</dbReference>
<dbReference type="RefSeq" id="WP_147052888.1">
    <property type="nucleotide sequence ID" value="NZ_CP042437.1"/>
</dbReference>
<dbReference type="Gene3D" id="3.30.70.1070">
    <property type="entry name" value="Sporulation related repeat"/>
    <property type="match status" value="1"/>
</dbReference>
<dbReference type="InterPro" id="IPR036680">
    <property type="entry name" value="SPOR-like_sf"/>
</dbReference>
<dbReference type="SUPFAM" id="SSF110997">
    <property type="entry name" value="Sporulation related repeat"/>
    <property type="match status" value="1"/>
</dbReference>
<sequence>MDIANYLSELLGQHGEISVPGLGYFVHVRVGAWYNDAERKFYPPGYKIQFDPQTLDGDDTLTKYIAEKKKISLASSKYFTDKYISALKQEAALQEVPFADLGWFFMDKGRIAFKSKVSNTDNASFYGYAPVSIKKLNQPAAPEVTAQPGTVAPEHVSTPIQATTTPVQSPEPLPLPPPIRDIQFTETVNQPEEYIDDEPEIRRGISLWAIILIVVIILASAALTVYKFKPQWLHLNKGQETQLLPEPKATPVTKSDTDSVKKVAQPADTIKKAISKPDSTLNKASVVAPPADSSTGPVFAIILESTKTLAKAQAEADHFQKKGVDARVYSGPGTGKLIKVVTGSFTTYEEAKAQKDRLVKEKKIDIKSYPYQLVKHQK</sequence>
<keyword evidence="1" id="KW-0812">Transmembrane</keyword>
<evidence type="ECO:0000259" key="2">
    <source>
        <dbReference type="PROSITE" id="PS51724"/>
    </source>
</evidence>
<feature type="domain" description="SPOR" evidence="2">
    <location>
        <begin position="293"/>
        <end position="373"/>
    </location>
</feature>
<dbReference type="GO" id="GO:0042834">
    <property type="term" value="F:peptidoglycan binding"/>
    <property type="evidence" value="ECO:0007669"/>
    <property type="project" value="InterPro"/>
</dbReference>
<dbReference type="OrthoDB" id="653949at2"/>
<evidence type="ECO:0000256" key="1">
    <source>
        <dbReference type="SAM" id="Phobius"/>
    </source>
</evidence>
<accession>A0A5B8VYW6</accession>
<dbReference type="PROSITE" id="PS51724">
    <property type="entry name" value="SPOR"/>
    <property type="match status" value="1"/>
</dbReference>
<dbReference type="AlphaFoldDB" id="A0A5B8VYW6"/>
<keyword evidence="4" id="KW-1185">Reference proteome</keyword>
<keyword evidence="1" id="KW-0472">Membrane</keyword>
<organism evidence="3 4">
    <name type="scientific">Mucilaginibacter ginsenosidivorax</name>
    <dbReference type="NCBI Taxonomy" id="862126"/>
    <lineage>
        <taxon>Bacteria</taxon>
        <taxon>Pseudomonadati</taxon>
        <taxon>Bacteroidota</taxon>
        <taxon>Sphingobacteriia</taxon>
        <taxon>Sphingobacteriales</taxon>
        <taxon>Sphingobacteriaceae</taxon>
        <taxon>Mucilaginibacter</taxon>
    </lineage>
</organism>
<reference evidence="3 4" key="1">
    <citation type="journal article" date="2013" name="J. Microbiol.">
        <title>Mucilaginibacter ginsenosidivorax sp. nov., with ginsenoside converting activity isolated from sediment.</title>
        <authorList>
            <person name="Kim J.K."/>
            <person name="Choi T.E."/>
            <person name="Liu Q.M."/>
            <person name="Park H.Y."/>
            <person name="Yi T.H."/>
            <person name="Yoon M.H."/>
            <person name="Kim S.C."/>
            <person name="Im W.T."/>
        </authorList>
    </citation>
    <scope>NUCLEOTIDE SEQUENCE [LARGE SCALE GENOMIC DNA]</scope>
    <source>
        <strain evidence="3 4">KHI28</strain>
    </source>
</reference>
<dbReference type="InterPro" id="IPR040495">
    <property type="entry name" value="HU-CCDC81_bac_1"/>
</dbReference>
<dbReference type="KEGG" id="mgk:FSB76_06830"/>
<evidence type="ECO:0000313" key="3">
    <source>
        <dbReference type="EMBL" id="QEC75676.1"/>
    </source>
</evidence>
<dbReference type="Proteomes" id="UP000321362">
    <property type="component" value="Chromosome"/>
</dbReference>
<keyword evidence="1" id="KW-1133">Transmembrane helix</keyword>
<dbReference type="EMBL" id="CP042437">
    <property type="protein sequence ID" value="QEC75676.1"/>
    <property type="molecule type" value="Genomic_DNA"/>
</dbReference>
<dbReference type="Pfam" id="PF05036">
    <property type="entry name" value="SPOR"/>
    <property type="match status" value="1"/>
</dbReference>
<dbReference type="Pfam" id="PF18174">
    <property type="entry name" value="HU-CCDC81_bac_1"/>
    <property type="match status" value="1"/>
</dbReference>
<feature type="transmembrane region" description="Helical" evidence="1">
    <location>
        <begin position="205"/>
        <end position="226"/>
    </location>
</feature>